<evidence type="ECO:0000313" key="2">
    <source>
        <dbReference type="EMBL" id="MFC1407404.1"/>
    </source>
</evidence>
<evidence type="ECO:0000256" key="1">
    <source>
        <dbReference type="SAM" id="SignalP"/>
    </source>
</evidence>
<dbReference type="RefSeq" id="WP_030265757.1">
    <property type="nucleotide sequence ID" value="NZ_JBHEZZ010000045.1"/>
</dbReference>
<proteinExistence type="predicted"/>
<keyword evidence="3" id="KW-1185">Reference proteome</keyword>
<dbReference type="Proteomes" id="UP001592528">
    <property type="component" value="Unassembled WGS sequence"/>
</dbReference>
<name>A0ABV6V102_9ACTN</name>
<evidence type="ECO:0008006" key="4">
    <source>
        <dbReference type="Google" id="ProtNLM"/>
    </source>
</evidence>
<sequence>MRFARTAALSAAAAALVALGLGTTTASAGPQPVRSGSPASTVDRVADFYGAYIDANYGNGMGNLGTDLRSHYLTKGLRKQLATWERRNHADGVLRAQDVPNAWSVTAGDSGAGHTWTTVTFTWGGKKPVHTRVTVQSDLATGLISDIK</sequence>
<evidence type="ECO:0000313" key="3">
    <source>
        <dbReference type="Proteomes" id="UP001592528"/>
    </source>
</evidence>
<accession>A0ABV6V102</accession>
<protein>
    <recommendedName>
        <fullName evidence="4">Nuclear transport factor 2 family protein</fullName>
    </recommendedName>
</protein>
<dbReference type="Gene3D" id="3.10.450.50">
    <property type="match status" value="1"/>
</dbReference>
<organism evidence="2 3">
    <name type="scientific">Streptacidiphilus cavernicola</name>
    <dbReference type="NCBI Taxonomy" id="3342716"/>
    <lineage>
        <taxon>Bacteria</taxon>
        <taxon>Bacillati</taxon>
        <taxon>Actinomycetota</taxon>
        <taxon>Actinomycetes</taxon>
        <taxon>Kitasatosporales</taxon>
        <taxon>Streptomycetaceae</taxon>
        <taxon>Streptacidiphilus</taxon>
    </lineage>
</organism>
<gene>
    <name evidence="2" type="ORF">ACEZDJ_39610</name>
</gene>
<dbReference type="EMBL" id="JBHEZZ010000045">
    <property type="protein sequence ID" value="MFC1407404.1"/>
    <property type="molecule type" value="Genomic_DNA"/>
</dbReference>
<comment type="caution">
    <text evidence="2">The sequence shown here is derived from an EMBL/GenBank/DDBJ whole genome shotgun (WGS) entry which is preliminary data.</text>
</comment>
<reference evidence="2 3" key="1">
    <citation type="submission" date="2024-09" db="EMBL/GenBank/DDBJ databases">
        <authorList>
            <person name="Lee S.D."/>
        </authorList>
    </citation>
    <scope>NUCLEOTIDE SEQUENCE [LARGE SCALE GENOMIC DNA]</scope>
    <source>
        <strain evidence="2 3">N1-5</strain>
    </source>
</reference>
<keyword evidence="1" id="KW-0732">Signal</keyword>
<feature type="signal peptide" evidence="1">
    <location>
        <begin position="1"/>
        <end position="28"/>
    </location>
</feature>
<feature type="chain" id="PRO_5047184496" description="Nuclear transport factor 2 family protein" evidence="1">
    <location>
        <begin position="29"/>
        <end position="148"/>
    </location>
</feature>